<evidence type="ECO:0000256" key="3">
    <source>
        <dbReference type="ARBA" id="ARBA00022475"/>
    </source>
</evidence>
<keyword evidence="10" id="KW-1185">Reference proteome</keyword>
<keyword evidence="6 7" id="KW-0472">Membrane</keyword>
<dbReference type="PANTHER" id="PTHR43744">
    <property type="entry name" value="ABC TRANSPORTER PERMEASE PROTEIN MG189-RELATED-RELATED"/>
    <property type="match status" value="1"/>
</dbReference>
<feature type="transmembrane region" description="Helical" evidence="7">
    <location>
        <begin position="232"/>
        <end position="257"/>
    </location>
</feature>
<proteinExistence type="inferred from homology"/>
<evidence type="ECO:0000256" key="4">
    <source>
        <dbReference type="ARBA" id="ARBA00022692"/>
    </source>
</evidence>
<keyword evidence="2 7" id="KW-0813">Transport</keyword>
<dbReference type="Pfam" id="PF00528">
    <property type="entry name" value="BPD_transp_1"/>
    <property type="match status" value="1"/>
</dbReference>
<comment type="similarity">
    <text evidence="7">Belongs to the binding-protein-dependent transport system permease family.</text>
</comment>
<keyword evidence="3" id="KW-1003">Cell membrane</keyword>
<feature type="transmembrane region" description="Helical" evidence="7">
    <location>
        <begin position="135"/>
        <end position="157"/>
    </location>
</feature>
<dbReference type="AlphaFoldDB" id="A0A7J5UPU1"/>
<evidence type="ECO:0000256" key="2">
    <source>
        <dbReference type="ARBA" id="ARBA00022448"/>
    </source>
</evidence>
<reference evidence="9 10" key="1">
    <citation type="submission" date="2019-10" db="EMBL/GenBank/DDBJ databases">
        <title>Georgenia wutianyii sp. nov. and Georgenia yuyongxinii sp. nov. isolated from plateau pika (Ochotona curzoniae) in the Qinghai-Tibet plateau of China.</title>
        <authorList>
            <person name="Tian Z."/>
        </authorList>
    </citation>
    <scope>NUCLEOTIDE SEQUENCE [LARGE SCALE GENOMIC DNA]</scope>
    <source>
        <strain evidence="9 10">DSM 21501</strain>
    </source>
</reference>
<dbReference type="EMBL" id="WHJE01000033">
    <property type="protein sequence ID" value="KAE8764425.1"/>
    <property type="molecule type" value="Genomic_DNA"/>
</dbReference>
<evidence type="ECO:0000256" key="1">
    <source>
        <dbReference type="ARBA" id="ARBA00004651"/>
    </source>
</evidence>
<dbReference type="PROSITE" id="PS50928">
    <property type="entry name" value="ABC_TM1"/>
    <property type="match status" value="1"/>
</dbReference>
<evidence type="ECO:0000259" key="8">
    <source>
        <dbReference type="PROSITE" id="PS50928"/>
    </source>
</evidence>
<dbReference type="OrthoDB" id="3521657at2"/>
<dbReference type="GO" id="GO:0055085">
    <property type="term" value="P:transmembrane transport"/>
    <property type="evidence" value="ECO:0007669"/>
    <property type="project" value="InterPro"/>
</dbReference>
<sequence>MRISATERAANYAILLLFAVVALTPVLTILHTALGPETPQDAATGAPVHLENFGRAWQQGHFGQYMFNSLVVAVVVVVLATICSIMTGYALGAFEFRGAQAIFYLFLLGLMVPTEAIVVPLFFDFQAVGLTNTVWAIALPQVAQSVAFGTFWMRAYFRGANRSIIEAARLDGAGHHRVLWQVLVPVARPAVVTLVLLTFMWTWNEFLIPLVMSPNAQLRTAPLGLALFQGQYVQGTTLLAAGAVLVALPVVILYLFLQRHFILGMLEGAVRE</sequence>
<organism evidence="9 10">
    <name type="scientific">Georgenia thermotolerans</name>
    <dbReference type="NCBI Taxonomy" id="527326"/>
    <lineage>
        <taxon>Bacteria</taxon>
        <taxon>Bacillati</taxon>
        <taxon>Actinomycetota</taxon>
        <taxon>Actinomycetes</taxon>
        <taxon>Micrococcales</taxon>
        <taxon>Bogoriellaceae</taxon>
        <taxon>Georgenia</taxon>
    </lineage>
</organism>
<evidence type="ECO:0000256" key="5">
    <source>
        <dbReference type="ARBA" id="ARBA00022989"/>
    </source>
</evidence>
<evidence type="ECO:0000313" key="10">
    <source>
        <dbReference type="Proteomes" id="UP000451860"/>
    </source>
</evidence>
<feature type="domain" description="ABC transmembrane type-1" evidence="8">
    <location>
        <begin position="66"/>
        <end position="257"/>
    </location>
</feature>
<evidence type="ECO:0000256" key="6">
    <source>
        <dbReference type="ARBA" id="ARBA00023136"/>
    </source>
</evidence>
<feature type="transmembrane region" description="Helical" evidence="7">
    <location>
        <begin position="12"/>
        <end position="34"/>
    </location>
</feature>
<dbReference type="Proteomes" id="UP000451860">
    <property type="component" value="Unassembled WGS sequence"/>
</dbReference>
<name>A0A7J5UPU1_9MICO</name>
<comment type="subcellular location">
    <subcellularLocation>
        <location evidence="1 7">Cell membrane</location>
        <topology evidence="1 7">Multi-pass membrane protein</topology>
    </subcellularLocation>
</comment>
<dbReference type="GO" id="GO:0005886">
    <property type="term" value="C:plasma membrane"/>
    <property type="evidence" value="ECO:0007669"/>
    <property type="project" value="UniProtKB-SubCell"/>
</dbReference>
<evidence type="ECO:0000256" key="7">
    <source>
        <dbReference type="RuleBase" id="RU363032"/>
    </source>
</evidence>
<dbReference type="SUPFAM" id="SSF161098">
    <property type="entry name" value="MetI-like"/>
    <property type="match status" value="1"/>
</dbReference>
<protein>
    <submittedName>
        <fullName evidence="9">ABC transporter permease subunit</fullName>
    </submittedName>
</protein>
<evidence type="ECO:0000313" key="9">
    <source>
        <dbReference type="EMBL" id="KAE8764425.1"/>
    </source>
</evidence>
<dbReference type="CDD" id="cd06261">
    <property type="entry name" value="TM_PBP2"/>
    <property type="match status" value="1"/>
</dbReference>
<keyword evidence="4 7" id="KW-0812">Transmembrane</keyword>
<gene>
    <name evidence="9" type="ORF">GB883_09110</name>
</gene>
<accession>A0A7J5UPU1</accession>
<feature type="transmembrane region" description="Helical" evidence="7">
    <location>
        <begin position="65"/>
        <end position="91"/>
    </location>
</feature>
<keyword evidence="5 7" id="KW-1133">Transmembrane helix</keyword>
<dbReference type="InterPro" id="IPR035906">
    <property type="entry name" value="MetI-like_sf"/>
</dbReference>
<dbReference type="InterPro" id="IPR000515">
    <property type="entry name" value="MetI-like"/>
</dbReference>
<dbReference type="Gene3D" id="1.10.3720.10">
    <property type="entry name" value="MetI-like"/>
    <property type="match status" value="1"/>
</dbReference>
<dbReference type="PANTHER" id="PTHR43744:SF12">
    <property type="entry name" value="ABC TRANSPORTER PERMEASE PROTEIN MG189-RELATED"/>
    <property type="match status" value="1"/>
</dbReference>
<comment type="caution">
    <text evidence="9">The sequence shown here is derived from an EMBL/GenBank/DDBJ whole genome shotgun (WGS) entry which is preliminary data.</text>
</comment>
<dbReference type="RefSeq" id="WP_152204227.1">
    <property type="nucleotide sequence ID" value="NZ_VUKF01000046.1"/>
</dbReference>
<feature type="transmembrane region" description="Helical" evidence="7">
    <location>
        <begin position="178"/>
        <end position="203"/>
    </location>
</feature>
<feature type="transmembrane region" description="Helical" evidence="7">
    <location>
        <begin position="103"/>
        <end position="123"/>
    </location>
</feature>